<dbReference type="GO" id="GO:0010181">
    <property type="term" value="F:FMN binding"/>
    <property type="evidence" value="ECO:0007669"/>
    <property type="project" value="InterPro"/>
</dbReference>
<dbReference type="Gene3D" id="2.30.110.10">
    <property type="entry name" value="Electron Transport, Fmn-binding Protein, Chain A"/>
    <property type="match status" value="1"/>
</dbReference>
<protein>
    <submittedName>
        <fullName evidence="4">Flavin reductase</fullName>
    </submittedName>
</protein>
<gene>
    <name evidence="4" type="ORF">ENS64_13125</name>
</gene>
<keyword evidence="2" id="KW-0560">Oxidoreductase</keyword>
<evidence type="ECO:0000256" key="2">
    <source>
        <dbReference type="ARBA" id="ARBA00023002"/>
    </source>
</evidence>
<sequence length="169" mass="18432">MMTEQTPPTAREVIGEVLARTPSGLFILTAKAADGRETGLLTSWVQQASFEPPMVTVAVHRKRFLHDWLRDAPQIALHLVGDGQKQLLKQFSRGFGPDEPAFAGLHVQHLPNGVPILTEALGYLAGRVTGQLDTGDHVVYGVEITAAGTGPDFASLRPWVHLRKNGFNY</sequence>
<dbReference type="PANTHER" id="PTHR30466:SF11">
    <property type="entry name" value="FLAVIN-DEPENDENT MONOOXYGENASE, REDUCTASE SUBUNIT HSAB"/>
    <property type="match status" value="1"/>
</dbReference>
<feature type="domain" description="Flavin reductase like" evidence="3">
    <location>
        <begin position="18"/>
        <end position="168"/>
    </location>
</feature>
<dbReference type="GO" id="GO:0042602">
    <property type="term" value="F:riboflavin reductase (NADPH) activity"/>
    <property type="evidence" value="ECO:0007669"/>
    <property type="project" value="TreeGrafter"/>
</dbReference>
<reference evidence="4" key="1">
    <citation type="journal article" date="2020" name="mSystems">
        <title>Genome- and Community-Level Interaction Insights into Carbon Utilization and Element Cycling Functions of Hydrothermarchaeota in Hydrothermal Sediment.</title>
        <authorList>
            <person name="Zhou Z."/>
            <person name="Liu Y."/>
            <person name="Xu W."/>
            <person name="Pan J."/>
            <person name="Luo Z.H."/>
            <person name="Li M."/>
        </authorList>
    </citation>
    <scope>NUCLEOTIDE SEQUENCE [LARGE SCALE GENOMIC DNA]</scope>
    <source>
        <strain evidence="4">SpSt-508</strain>
    </source>
</reference>
<dbReference type="PANTHER" id="PTHR30466">
    <property type="entry name" value="FLAVIN REDUCTASE"/>
    <property type="match status" value="1"/>
</dbReference>
<name>A0A7C4QQD4_9PLAN</name>
<dbReference type="InterPro" id="IPR012349">
    <property type="entry name" value="Split_barrel_FMN-bd"/>
</dbReference>
<accession>A0A7C4QQD4</accession>
<comment type="caution">
    <text evidence="4">The sequence shown here is derived from an EMBL/GenBank/DDBJ whole genome shotgun (WGS) entry which is preliminary data.</text>
</comment>
<dbReference type="AlphaFoldDB" id="A0A7C4QQD4"/>
<evidence type="ECO:0000259" key="3">
    <source>
        <dbReference type="SMART" id="SM00903"/>
    </source>
</evidence>
<evidence type="ECO:0000313" key="4">
    <source>
        <dbReference type="EMBL" id="HGT40184.1"/>
    </source>
</evidence>
<dbReference type="EMBL" id="DSVQ01000016">
    <property type="protein sequence ID" value="HGT40184.1"/>
    <property type="molecule type" value="Genomic_DNA"/>
</dbReference>
<dbReference type="SUPFAM" id="SSF50475">
    <property type="entry name" value="FMN-binding split barrel"/>
    <property type="match status" value="1"/>
</dbReference>
<dbReference type="InterPro" id="IPR050268">
    <property type="entry name" value="NADH-dep_flavin_reductase"/>
</dbReference>
<dbReference type="Pfam" id="PF01613">
    <property type="entry name" value="Flavin_Reduct"/>
    <property type="match status" value="1"/>
</dbReference>
<proteinExistence type="inferred from homology"/>
<comment type="similarity">
    <text evidence="1">Belongs to the non-flavoprotein flavin reductase family.</text>
</comment>
<dbReference type="SMART" id="SM00903">
    <property type="entry name" value="Flavin_Reduct"/>
    <property type="match status" value="1"/>
</dbReference>
<organism evidence="4">
    <name type="scientific">Schlesneria paludicola</name>
    <dbReference type="NCBI Taxonomy" id="360056"/>
    <lineage>
        <taxon>Bacteria</taxon>
        <taxon>Pseudomonadati</taxon>
        <taxon>Planctomycetota</taxon>
        <taxon>Planctomycetia</taxon>
        <taxon>Planctomycetales</taxon>
        <taxon>Planctomycetaceae</taxon>
        <taxon>Schlesneria</taxon>
    </lineage>
</organism>
<evidence type="ECO:0000256" key="1">
    <source>
        <dbReference type="ARBA" id="ARBA00008898"/>
    </source>
</evidence>
<dbReference type="InterPro" id="IPR002563">
    <property type="entry name" value="Flavin_Rdtase-like_dom"/>
</dbReference>